<feature type="compositionally biased region" description="Polar residues" evidence="1">
    <location>
        <begin position="313"/>
        <end position="322"/>
    </location>
</feature>
<evidence type="ECO:0000313" key="3">
    <source>
        <dbReference type="Proteomes" id="UP000535890"/>
    </source>
</evidence>
<reference evidence="2 3" key="1">
    <citation type="submission" date="2020-07" db="EMBL/GenBank/DDBJ databases">
        <title>Sequencing the genomes of 1000 actinobacteria strains.</title>
        <authorList>
            <person name="Klenk H.-P."/>
        </authorList>
    </citation>
    <scope>NUCLEOTIDE SEQUENCE [LARGE SCALE GENOMIC DNA]</scope>
    <source>
        <strain evidence="2 3">DSM 45772</strain>
    </source>
</reference>
<feature type="region of interest" description="Disordered" evidence="1">
    <location>
        <begin position="312"/>
        <end position="341"/>
    </location>
</feature>
<keyword evidence="3" id="KW-1185">Reference proteome</keyword>
<protein>
    <recommendedName>
        <fullName evidence="4">AAA domain-containing protein</fullName>
    </recommendedName>
</protein>
<name>A0A7Y9DYA2_9PSEU</name>
<accession>A0A7Y9DYA2</accession>
<dbReference type="Proteomes" id="UP000535890">
    <property type="component" value="Unassembled WGS sequence"/>
</dbReference>
<comment type="caution">
    <text evidence="2">The sequence shown here is derived from an EMBL/GenBank/DDBJ whole genome shotgun (WGS) entry which is preliminary data.</text>
</comment>
<feature type="compositionally biased region" description="Basic and acidic residues" evidence="1">
    <location>
        <begin position="332"/>
        <end position="341"/>
    </location>
</feature>
<evidence type="ECO:0000313" key="2">
    <source>
        <dbReference type="EMBL" id="NYD37694.1"/>
    </source>
</evidence>
<dbReference type="AlphaFoldDB" id="A0A7Y9DYA2"/>
<evidence type="ECO:0000256" key="1">
    <source>
        <dbReference type="SAM" id="MobiDB-lite"/>
    </source>
</evidence>
<dbReference type="SUPFAM" id="SSF52540">
    <property type="entry name" value="P-loop containing nucleoside triphosphate hydrolases"/>
    <property type="match status" value="1"/>
</dbReference>
<feature type="compositionally biased region" description="Acidic residues" evidence="1">
    <location>
        <begin position="251"/>
        <end position="261"/>
    </location>
</feature>
<feature type="region of interest" description="Disordered" evidence="1">
    <location>
        <begin position="243"/>
        <end position="272"/>
    </location>
</feature>
<dbReference type="EMBL" id="JACCBN010000001">
    <property type="protein sequence ID" value="NYD37694.1"/>
    <property type="molecule type" value="Genomic_DNA"/>
</dbReference>
<sequence length="341" mass="37248">MTSERFPVLSLAEAFERASRTERWVFHEVISSSITTLYGPSNVGKSYLVASMLLSLMVDGREFLGMQPVDESKDWRPAILCTDPGSPEEYAQRIYAGVPDANALDVPMYRTGMTKTPEEWRDLTSLLIGTGRNFVVLDNLNGSTGDPNDTAAATVVYDGLDLLVSRGIPVVVLHHETEKYATKRGAAPMGTGVPVQKSRAWIQVRQTARRRLRGGNTGLYVQGNGLAQPAEIIAQPLAGPDYRVLSHGPVEPEEQHEEAGDESQAPAGRERGRKALTDAQAAAMAAVVAQEWPEKSGRAVAGELAKRFPGVLTESTAQTHMTGNGKIRRRLQREGDRWSLR</sequence>
<dbReference type="InterPro" id="IPR027417">
    <property type="entry name" value="P-loop_NTPase"/>
</dbReference>
<gene>
    <name evidence="2" type="ORF">BJ983_003796</name>
</gene>
<proteinExistence type="predicted"/>
<dbReference type="RefSeq" id="WP_179795244.1">
    <property type="nucleotide sequence ID" value="NZ_BAABHP010000025.1"/>
</dbReference>
<evidence type="ECO:0008006" key="4">
    <source>
        <dbReference type="Google" id="ProtNLM"/>
    </source>
</evidence>
<dbReference type="Gene3D" id="3.40.50.300">
    <property type="entry name" value="P-loop containing nucleotide triphosphate hydrolases"/>
    <property type="match status" value="1"/>
</dbReference>
<dbReference type="Pfam" id="PF13481">
    <property type="entry name" value="AAA_25"/>
    <property type="match status" value="1"/>
</dbReference>
<organism evidence="2 3">
    <name type="scientific">Actinomycetospora corticicola</name>
    <dbReference type="NCBI Taxonomy" id="663602"/>
    <lineage>
        <taxon>Bacteria</taxon>
        <taxon>Bacillati</taxon>
        <taxon>Actinomycetota</taxon>
        <taxon>Actinomycetes</taxon>
        <taxon>Pseudonocardiales</taxon>
        <taxon>Pseudonocardiaceae</taxon>
        <taxon>Actinomycetospora</taxon>
    </lineage>
</organism>